<protein>
    <submittedName>
        <fullName evidence="2">Glyoxalase</fullName>
    </submittedName>
</protein>
<dbReference type="OrthoDB" id="9792323at2"/>
<dbReference type="InterPro" id="IPR052164">
    <property type="entry name" value="Anthracycline_SecMetBiosynth"/>
</dbReference>
<evidence type="ECO:0000259" key="1">
    <source>
        <dbReference type="PROSITE" id="PS51819"/>
    </source>
</evidence>
<dbReference type="PANTHER" id="PTHR33993">
    <property type="entry name" value="GLYOXALASE-RELATED"/>
    <property type="match status" value="1"/>
</dbReference>
<proteinExistence type="predicted"/>
<keyword evidence="3" id="KW-1185">Reference proteome</keyword>
<comment type="caution">
    <text evidence="2">The sequence shown here is derived from an EMBL/GenBank/DDBJ whole genome shotgun (WGS) entry which is preliminary data.</text>
</comment>
<dbReference type="AlphaFoldDB" id="A0A432ZUB3"/>
<dbReference type="RefSeq" id="WP_126840876.1">
    <property type="nucleotide sequence ID" value="NZ_PIQH01000001.1"/>
</dbReference>
<dbReference type="Pfam" id="PF00903">
    <property type="entry name" value="Glyoxalase"/>
    <property type="match status" value="1"/>
</dbReference>
<dbReference type="Proteomes" id="UP000287996">
    <property type="component" value="Unassembled WGS sequence"/>
</dbReference>
<sequence>MDNNGKINYVEWPARELEKTKAFFEQAFDWLFVDYGPDYAAIQGAGLDGGFFRSEQQANSASGSALIVIYSKALEQALENVENAGGVIVKPIFSFPGGRRFHFTCPSGNEYAVWSE</sequence>
<dbReference type="PROSITE" id="PS51819">
    <property type="entry name" value="VOC"/>
    <property type="match status" value="1"/>
</dbReference>
<dbReference type="Gene3D" id="3.10.180.10">
    <property type="entry name" value="2,3-Dihydroxybiphenyl 1,2-Dioxygenase, domain 1"/>
    <property type="match status" value="1"/>
</dbReference>
<evidence type="ECO:0000313" key="3">
    <source>
        <dbReference type="Proteomes" id="UP000287996"/>
    </source>
</evidence>
<dbReference type="CDD" id="cd07247">
    <property type="entry name" value="SgaA_N_like"/>
    <property type="match status" value="1"/>
</dbReference>
<name>A0A432ZUB3_9GAMM</name>
<organism evidence="2 3">
    <name type="scientific">Idiomarina tyrosinivorans</name>
    <dbReference type="NCBI Taxonomy" id="1445662"/>
    <lineage>
        <taxon>Bacteria</taxon>
        <taxon>Pseudomonadati</taxon>
        <taxon>Pseudomonadota</taxon>
        <taxon>Gammaproteobacteria</taxon>
        <taxon>Alteromonadales</taxon>
        <taxon>Idiomarinaceae</taxon>
        <taxon>Idiomarina</taxon>
    </lineage>
</organism>
<dbReference type="InterPro" id="IPR029068">
    <property type="entry name" value="Glyas_Bleomycin-R_OHBP_Dase"/>
</dbReference>
<dbReference type="SUPFAM" id="SSF54593">
    <property type="entry name" value="Glyoxalase/Bleomycin resistance protein/Dihydroxybiphenyl dioxygenase"/>
    <property type="match status" value="1"/>
</dbReference>
<evidence type="ECO:0000313" key="2">
    <source>
        <dbReference type="EMBL" id="RUO81535.1"/>
    </source>
</evidence>
<dbReference type="InterPro" id="IPR037523">
    <property type="entry name" value="VOC_core"/>
</dbReference>
<feature type="domain" description="VOC" evidence="1">
    <location>
        <begin position="6"/>
        <end position="116"/>
    </location>
</feature>
<reference evidence="2 3" key="1">
    <citation type="journal article" date="2011" name="Front. Microbiol.">
        <title>Genomic signatures of strain selection and enhancement in Bacillus atrophaeus var. globigii, a historical biowarfare simulant.</title>
        <authorList>
            <person name="Gibbons H.S."/>
            <person name="Broomall S.M."/>
            <person name="McNew L.A."/>
            <person name="Daligault H."/>
            <person name="Chapman C."/>
            <person name="Bruce D."/>
            <person name="Karavis M."/>
            <person name="Krepps M."/>
            <person name="McGregor P.A."/>
            <person name="Hong C."/>
            <person name="Park K.H."/>
            <person name="Akmal A."/>
            <person name="Feldman A."/>
            <person name="Lin J.S."/>
            <person name="Chang W.E."/>
            <person name="Higgs B.W."/>
            <person name="Demirev P."/>
            <person name="Lindquist J."/>
            <person name="Liem A."/>
            <person name="Fochler E."/>
            <person name="Read T.D."/>
            <person name="Tapia R."/>
            <person name="Johnson S."/>
            <person name="Bishop-Lilly K.A."/>
            <person name="Detter C."/>
            <person name="Han C."/>
            <person name="Sozhamannan S."/>
            <person name="Rosenzweig C.N."/>
            <person name="Skowronski E.W."/>
        </authorList>
    </citation>
    <scope>NUCLEOTIDE SEQUENCE [LARGE SCALE GENOMIC DNA]</scope>
    <source>
        <strain evidence="2 3">CC-PW-9</strain>
    </source>
</reference>
<accession>A0A432ZUB3</accession>
<dbReference type="EMBL" id="PIQH01000001">
    <property type="protein sequence ID" value="RUO81535.1"/>
    <property type="molecule type" value="Genomic_DNA"/>
</dbReference>
<dbReference type="InterPro" id="IPR004360">
    <property type="entry name" value="Glyas_Fos-R_dOase_dom"/>
</dbReference>
<dbReference type="PANTHER" id="PTHR33993:SF1">
    <property type="entry name" value="GLYOXALASE FAMILY PROTEIN"/>
    <property type="match status" value="1"/>
</dbReference>
<gene>
    <name evidence="2" type="ORF">CWI84_01910</name>
</gene>